<sequence>MSQRITFSNSNNTTVGIFKKFCRIKGISLSSGISFVMDATAPLLEKIISHHNDANEIEKIISQAYLLPTKPPIRSVPVRSQEEYYLAIWNTHIRYTIDSLDHNRYKHNSSNRRIGNNEKKSIRESQGKIIEKYNAKKGIFIYIDRRISYAYKLSAGHSNLIMIKETSYDGVFFDFSKMIIVPILELITLGIDEAVSRKNDNVKIQCICWIPVYYINNKALIIPIVHEDDASALTKNGEKIIIVEPFKDEIDM</sequence>
<dbReference type="EMBL" id="AALD02000010">
    <property type="protein sequence ID" value="EEQ11254.1"/>
    <property type="molecule type" value="Genomic_DNA"/>
</dbReference>
<keyword evidence="2" id="KW-1185">Reference proteome</keyword>
<dbReference type="GeneID" id="57920177"/>
<evidence type="ECO:0000313" key="2">
    <source>
        <dbReference type="Proteomes" id="UP000003027"/>
    </source>
</evidence>
<organism evidence="1 2">
    <name type="scientific">Yersinia mollaretii (strain ATCC 43969 / DSM 18520 / CIP 103324 / CNY 7263 / WAIP 204)</name>
    <dbReference type="NCBI Taxonomy" id="349967"/>
    <lineage>
        <taxon>Bacteria</taxon>
        <taxon>Pseudomonadati</taxon>
        <taxon>Pseudomonadota</taxon>
        <taxon>Gammaproteobacteria</taxon>
        <taxon>Enterobacterales</taxon>
        <taxon>Yersiniaceae</taxon>
        <taxon>Yersinia</taxon>
    </lineage>
</organism>
<accession>A0ABP2EFJ8</accession>
<gene>
    <name evidence="1" type="ORF">ymoll0001_29300</name>
</gene>
<reference evidence="1" key="1">
    <citation type="submission" date="2008-12" db="EMBL/GenBank/DDBJ databases">
        <title>Annotation of the Yersinia mollaretii ATCC 43969 genome.</title>
        <authorList>
            <person name="Read T.D."/>
            <person name="Akmal A."/>
            <person name="Bishop-Lilly K."/>
            <person name="Chen P.E."/>
            <person name="Cook C."/>
            <person name="Kiley M.P."/>
            <person name="Lentz S."/>
            <person name="Mateczun A."/>
            <person name="Nagarajan N."/>
            <person name="Nolan N."/>
            <person name="Osborne B.I."/>
            <person name="Pop M."/>
            <person name="Sozhamannan S."/>
            <person name="Stewart A.C."/>
            <person name="Sulakvelidze A."/>
            <person name="Thomason B."/>
            <person name="Willner K."/>
            <person name="Zwick M.E."/>
        </authorList>
    </citation>
    <scope>NUCLEOTIDE SEQUENCE [LARGE SCALE GENOMIC DNA]</scope>
    <source>
        <strain evidence="1">ATCC 43969</strain>
    </source>
</reference>
<comment type="caution">
    <text evidence="1">The sequence shown here is derived from an EMBL/GenBank/DDBJ whole genome shotgun (WGS) entry which is preliminary data.</text>
</comment>
<name>A0ABP2EFJ8_YERMW</name>
<dbReference type="RefSeq" id="WP_004874597.1">
    <property type="nucleotide sequence ID" value="NZ_AALD02000010.1"/>
</dbReference>
<dbReference type="Proteomes" id="UP000003027">
    <property type="component" value="Unassembled WGS sequence"/>
</dbReference>
<proteinExistence type="predicted"/>
<evidence type="ECO:0000313" key="1">
    <source>
        <dbReference type="EMBL" id="EEQ11254.1"/>
    </source>
</evidence>
<protein>
    <submittedName>
        <fullName evidence="1">Uncharacterized protein</fullName>
    </submittedName>
</protein>